<reference evidence="2" key="1">
    <citation type="submission" date="2020-01" db="EMBL/GenBank/DDBJ databases">
        <authorList>
            <consortium name="DOE Joint Genome Institute"/>
            <person name="Haridas S."/>
            <person name="Albert R."/>
            <person name="Binder M."/>
            <person name="Bloem J."/>
            <person name="Labutti K."/>
            <person name="Salamov A."/>
            <person name="Andreopoulos B."/>
            <person name="Baker S.E."/>
            <person name="Barry K."/>
            <person name="Bills G."/>
            <person name="Bluhm B.H."/>
            <person name="Cannon C."/>
            <person name="Castanera R."/>
            <person name="Culley D.E."/>
            <person name="Daum C."/>
            <person name="Ezra D."/>
            <person name="Gonzalez J.B."/>
            <person name="Henrissat B."/>
            <person name="Kuo A."/>
            <person name="Liang C."/>
            <person name="Lipzen A."/>
            <person name="Lutzoni F."/>
            <person name="Magnuson J."/>
            <person name="Mondo S."/>
            <person name="Nolan M."/>
            <person name="Ohm R."/>
            <person name="Pangilinan J."/>
            <person name="Park H.-J."/>
            <person name="Ramirez L."/>
            <person name="Alfaro M."/>
            <person name="Sun H."/>
            <person name="Tritt A."/>
            <person name="Yoshinaga Y."/>
            <person name="Zwiers L.-H."/>
            <person name="Turgeon B.G."/>
            <person name="Goodwin S.B."/>
            <person name="Spatafora J.W."/>
            <person name="Crous P.W."/>
            <person name="Grigoriev I.V."/>
        </authorList>
    </citation>
    <scope>NUCLEOTIDE SEQUENCE</scope>
    <source>
        <strain evidence="2">IPT5</strain>
    </source>
</reference>
<accession>A0A6A7AY64</accession>
<dbReference type="OrthoDB" id="3799173at2759"/>
<dbReference type="EMBL" id="MU006328">
    <property type="protein sequence ID" value="KAF2847155.1"/>
    <property type="molecule type" value="Genomic_DNA"/>
</dbReference>
<dbReference type="AlphaFoldDB" id="A0A6A7AY64"/>
<feature type="non-terminal residue" evidence="2">
    <location>
        <position position="165"/>
    </location>
</feature>
<dbReference type="Proteomes" id="UP000799423">
    <property type="component" value="Unassembled WGS sequence"/>
</dbReference>
<sequence>MNYAKRKPRLELTNLASRTVPSPAPMYASTVPRRESLWSPQVSNNDSKYAAHQRQTHSYIPAASENVTSPDHRDPNYPLYANPATPDYQVGRPLNTRWPKKTTIIPWLLAAVFFLITLWYTSILFGARFFSTLFPLPAVPVVPEVNVIINGEVLHGAVSIISTIP</sequence>
<keyword evidence="1" id="KW-0812">Transmembrane</keyword>
<keyword evidence="3" id="KW-1185">Reference proteome</keyword>
<organism evidence="2 3">
    <name type="scientific">Plenodomus tracheiphilus IPT5</name>
    <dbReference type="NCBI Taxonomy" id="1408161"/>
    <lineage>
        <taxon>Eukaryota</taxon>
        <taxon>Fungi</taxon>
        <taxon>Dikarya</taxon>
        <taxon>Ascomycota</taxon>
        <taxon>Pezizomycotina</taxon>
        <taxon>Dothideomycetes</taxon>
        <taxon>Pleosporomycetidae</taxon>
        <taxon>Pleosporales</taxon>
        <taxon>Pleosporineae</taxon>
        <taxon>Leptosphaeriaceae</taxon>
        <taxon>Plenodomus</taxon>
    </lineage>
</organism>
<gene>
    <name evidence="2" type="ORF">T440DRAFT_352970</name>
</gene>
<name>A0A6A7AY64_9PLEO</name>
<feature type="transmembrane region" description="Helical" evidence="1">
    <location>
        <begin position="107"/>
        <end position="130"/>
    </location>
</feature>
<proteinExistence type="predicted"/>
<keyword evidence="1" id="KW-1133">Transmembrane helix</keyword>
<protein>
    <submittedName>
        <fullName evidence="2">Uncharacterized protein</fullName>
    </submittedName>
</protein>
<evidence type="ECO:0000313" key="2">
    <source>
        <dbReference type="EMBL" id="KAF2847155.1"/>
    </source>
</evidence>
<keyword evidence="1" id="KW-0472">Membrane</keyword>
<evidence type="ECO:0000256" key="1">
    <source>
        <dbReference type="SAM" id="Phobius"/>
    </source>
</evidence>
<evidence type="ECO:0000313" key="3">
    <source>
        <dbReference type="Proteomes" id="UP000799423"/>
    </source>
</evidence>